<feature type="transmembrane region" description="Helical" evidence="1">
    <location>
        <begin position="12"/>
        <end position="43"/>
    </location>
</feature>
<keyword evidence="1" id="KW-1133">Transmembrane helix</keyword>
<accession>A0A078MVM2</accession>
<evidence type="ECO:0000256" key="1">
    <source>
        <dbReference type="SAM" id="Phobius"/>
    </source>
</evidence>
<keyword evidence="1" id="KW-0812">Transmembrane</keyword>
<organism evidence="2">
    <name type="scientific">Arthrobacter saudimassiliensis</name>
    <dbReference type="NCBI Taxonomy" id="1461584"/>
    <lineage>
        <taxon>Bacteria</taxon>
        <taxon>Bacillati</taxon>
        <taxon>Actinomycetota</taxon>
        <taxon>Actinomycetes</taxon>
        <taxon>Micrococcales</taxon>
        <taxon>Micrococcaceae</taxon>
        <taxon>Arthrobacter</taxon>
    </lineage>
</organism>
<dbReference type="AlphaFoldDB" id="A0A078MVM2"/>
<proteinExistence type="predicted"/>
<evidence type="ECO:0008006" key="3">
    <source>
        <dbReference type="Google" id="ProtNLM"/>
    </source>
</evidence>
<dbReference type="EMBL" id="LN483072">
    <property type="protein sequence ID" value="CEA09482.1"/>
    <property type="molecule type" value="Genomic_DNA"/>
</dbReference>
<dbReference type="PATRIC" id="fig|1461584.3.peg.2827"/>
<evidence type="ECO:0000313" key="2">
    <source>
        <dbReference type="EMBL" id="CEA09482.1"/>
    </source>
</evidence>
<protein>
    <recommendedName>
        <fullName evidence="3">Small integral membrane protein (DUF2273)</fullName>
    </recommendedName>
</protein>
<keyword evidence="1" id="KW-0472">Membrane</keyword>
<reference evidence="2" key="1">
    <citation type="submission" date="2014-07" db="EMBL/GenBank/DDBJ databases">
        <authorList>
            <person name="Urmite Genomes Urmite Genomes"/>
        </authorList>
    </citation>
    <scope>NUCLEOTIDE SEQUENCE</scope>
    <source>
        <strain evidence="2">11W110_air</strain>
    </source>
</reference>
<sequence>MSATRWCLAVGLVLGIVLAFGGWLAFLLTILFGLIGLLVGLAADGRLDLQSLFGRASSR</sequence>
<name>A0A078MVM2_9MICC</name>
<gene>
    <name evidence="2" type="ORF">BN1051_02852</name>
</gene>